<evidence type="ECO:0000256" key="1">
    <source>
        <dbReference type="SAM" id="MobiDB-lite"/>
    </source>
</evidence>
<protein>
    <submittedName>
        <fullName evidence="2">Uncharacterized protein</fullName>
    </submittedName>
</protein>
<name>A0ABQ8UBT6_9EUKA</name>
<comment type="caution">
    <text evidence="2">The sequence shown here is derived from an EMBL/GenBank/DDBJ whole genome shotgun (WGS) entry which is preliminary data.</text>
</comment>
<keyword evidence="3" id="KW-1185">Reference proteome</keyword>
<organism evidence="2 3">
    <name type="scientific">Paratrimastix pyriformis</name>
    <dbReference type="NCBI Taxonomy" id="342808"/>
    <lineage>
        <taxon>Eukaryota</taxon>
        <taxon>Metamonada</taxon>
        <taxon>Preaxostyla</taxon>
        <taxon>Paratrimastigidae</taxon>
        <taxon>Paratrimastix</taxon>
    </lineage>
</organism>
<evidence type="ECO:0000313" key="3">
    <source>
        <dbReference type="Proteomes" id="UP001141327"/>
    </source>
</evidence>
<evidence type="ECO:0000313" key="2">
    <source>
        <dbReference type="EMBL" id="KAJ4456748.1"/>
    </source>
</evidence>
<proteinExistence type="predicted"/>
<accession>A0ABQ8UBT6</accession>
<dbReference type="Proteomes" id="UP001141327">
    <property type="component" value="Unassembled WGS sequence"/>
</dbReference>
<feature type="compositionally biased region" description="Low complexity" evidence="1">
    <location>
        <begin position="274"/>
        <end position="293"/>
    </location>
</feature>
<gene>
    <name evidence="2" type="ORF">PAPYR_7966</name>
</gene>
<sequence>MTLPPATATAPSLVIAEFRDFLNCLLENQWLSEYLLAYVDLVGSATLLPLLGEAENIEITEDLRTVGQLRALHRGRPFFLRDPETRRRIHVQDSALLRPERIYFEDGLVLFPPFEIHTFRVECAGIINYSAKQHGGDFSLRETVTHAANTAAVPFLGEIRHEPSPIEHACQDYYLVSVAIPCDDPGRLDQFMALVQGACSACDLSRCKHTTRPGTPDEYVTFSFPDPDFPATSAQGEFSRAVGPNWRPCGTPSRRPLRDTTEDDSDGWETSGDSEAITPEAATSTPEAATSTPGGSHLHLGGQPPLPRGIR</sequence>
<feature type="region of interest" description="Disordered" evidence="1">
    <location>
        <begin position="226"/>
        <end position="311"/>
    </location>
</feature>
<dbReference type="EMBL" id="JAPMOS010000062">
    <property type="protein sequence ID" value="KAJ4456748.1"/>
    <property type="molecule type" value="Genomic_DNA"/>
</dbReference>
<reference evidence="2" key="1">
    <citation type="journal article" date="2022" name="bioRxiv">
        <title>Genomics of Preaxostyla Flagellates Illuminates Evolutionary Transitions and the Path Towards Mitochondrial Loss.</title>
        <authorList>
            <person name="Novak L.V.F."/>
            <person name="Treitli S.C."/>
            <person name="Pyrih J."/>
            <person name="Halakuc P."/>
            <person name="Pipaliya S.V."/>
            <person name="Vacek V."/>
            <person name="Brzon O."/>
            <person name="Soukal P."/>
            <person name="Eme L."/>
            <person name="Dacks J.B."/>
            <person name="Karnkowska A."/>
            <person name="Elias M."/>
            <person name="Hampl V."/>
        </authorList>
    </citation>
    <scope>NUCLEOTIDE SEQUENCE</scope>
    <source>
        <strain evidence="2">RCP-MX</strain>
    </source>
</reference>